<evidence type="ECO:0000313" key="3">
    <source>
        <dbReference type="EMBL" id="TGJ88317.1"/>
    </source>
</evidence>
<comment type="caution">
    <text evidence="3">The sequence shown here is derived from an EMBL/GenBank/DDBJ whole genome shotgun (WGS) entry which is preliminary data.</text>
</comment>
<reference evidence="3 4" key="1">
    <citation type="submission" date="2019-03" db="EMBL/GenBank/DDBJ databases">
        <title>Draft genome sequence of Xylaria hypoxylon DSM 108379, a ubiquitous saprotrophic-parasitic fungi on hardwood.</title>
        <authorList>
            <person name="Buettner E."/>
            <person name="Leonhardt S."/>
            <person name="Gebauer A.M."/>
            <person name="Liers C."/>
            <person name="Hofrichter M."/>
            <person name="Kellner H."/>
        </authorList>
    </citation>
    <scope>NUCLEOTIDE SEQUENCE [LARGE SCALE GENOMIC DNA]</scope>
    <source>
        <strain evidence="3 4">DSM 108379</strain>
    </source>
</reference>
<protein>
    <submittedName>
        <fullName evidence="3">Uncharacterized protein</fullName>
    </submittedName>
</protein>
<dbReference type="OrthoDB" id="10264374at2759"/>
<evidence type="ECO:0000256" key="2">
    <source>
        <dbReference type="ARBA" id="ARBA00022729"/>
    </source>
</evidence>
<organism evidence="3 4">
    <name type="scientific">Xylaria hypoxylon</name>
    <dbReference type="NCBI Taxonomy" id="37992"/>
    <lineage>
        <taxon>Eukaryota</taxon>
        <taxon>Fungi</taxon>
        <taxon>Dikarya</taxon>
        <taxon>Ascomycota</taxon>
        <taxon>Pezizomycotina</taxon>
        <taxon>Sordariomycetes</taxon>
        <taxon>Xylariomycetidae</taxon>
        <taxon>Xylariales</taxon>
        <taxon>Xylariaceae</taxon>
        <taxon>Xylaria</taxon>
    </lineage>
</organism>
<keyword evidence="2" id="KW-0732">Signal</keyword>
<evidence type="ECO:0000313" key="4">
    <source>
        <dbReference type="Proteomes" id="UP000297716"/>
    </source>
</evidence>
<dbReference type="STRING" id="37992.A0A4Z0YWI4"/>
<accession>A0A4Z0YWI4</accession>
<evidence type="ECO:0000256" key="1">
    <source>
        <dbReference type="ARBA" id="ARBA00005445"/>
    </source>
</evidence>
<dbReference type="InterPro" id="IPR021884">
    <property type="entry name" value="Ice-bd_prot"/>
</dbReference>
<keyword evidence="4" id="KW-1185">Reference proteome</keyword>
<gene>
    <name evidence="3" type="ORF">E0Z10_g504</name>
</gene>
<dbReference type="Pfam" id="PF11999">
    <property type="entry name" value="Ice_binding"/>
    <property type="match status" value="1"/>
</dbReference>
<name>A0A4Z0YWI4_9PEZI</name>
<comment type="similarity">
    <text evidence="1">Belongs to the ice-binding protein family.</text>
</comment>
<dbReference type="AlphaFoldDB" id="A0A4Z0YWI4"/>
<proteinExistence type="inferred from homology"/>
<dbReference type="EMBL" id="SKBN01000004">
    <property type="protein sequence ID" value="TGJ88317.1"/>
    <property type="molecule type" value="Genomic_DNA"/>
</dbReference>
<sequence>MRFSTLCSIFAFGYSSNANIVNLGTAKTYGVLSGSAGLTNVGLTVVTGNLGTTANSVSGFGPGVVTSGVMNVGNNAAIVAFKDGQLAYAGAKGLVATSDISTLNDLTGKTIYPGIYFAARTITLSGQLFLDAKGNSSATWVFQSGSALLINLGSSIVLTNGAKASNVFWQTGSAATIATGAAFQGNVLAYSGINIKTGASVKGSLVALTESITLQSNAITAQKN</sequence>
<dbReference type="Proteomes" id="UP000297716">
    <property type="component" value="Unassembled WGS sequence"/>
</dbReference>